<evidence type="ECO:0000313" key="4">
    <source>
        <dbReference type="EMBL" id="CAB4960125.1"/>
    </source>
</evidence>
<dbReference type="AlphaFoldDB" id="A0A6J6A8R6"/>
<proteinExistence type="predicted"/>
<evidence type="ECO:0000256" key="1">
    <source>
        <dbReference type="ARBA" id="ARBA00023002"/>
    </source>
</evidence>
<evidence type="ECO:0000313" key="3">
    <source>
        <dbReference type="EMBL" id="CAB4741584.1"/>
    </source>
</evidence>
<name>A0A6J6A8R6_9ZZZZ</name>
<dbReference type="PRINTS" id="PR00081">
    <property type="entry name" value="GDHRDH"/>
</dbReference>
<dbReference type="SUPFAM" id="SSF51735">
    <property type="entry name" value="NAD(P)-binding Rossmann-fold domains"/>
    <property type="match status" value="1"/>
</dbReference>
<dbReference type="InterPro" id="IPR036291">
    <property type="entry name" value="NAD(P)-bd_dom_sf"/>
</dbReference>
<dbReference type="NCBIfam" id="NF004846">
    <property type="entry name" value="PRK06197.1"/>
    <property type="match status" value="1"/>
</dbReference>
<reference evidence="2" key="1">
    <citation type="submission" date="2020-05" db="EMBL/GenBank/DDBJ databases">
        <authorList>
            <person name="Chiriac C."/>
            <person name="Salcher M."/>
            <person name="Ghai R."/>
            <person name="Kavagutti S V."/>
        </authorList>
    </citation>
    <scope>NUCLEOTIDE SEQUENCE</scope>
</reference>
<dbReference type="CDD" id="cd05327">
    <property type="entry name" value="retinol-DH_like_SDR_c_like"/>
    <property type="match status" value="1"/>
</dbReference>
<dbReference type="PRINTS" id="PR00080">
    <property type="entry name" value="SDRFAMILY"/>
</dbReference>
<dbReference type="InterPro" id="IPR002347">
    <property type="entry name" value="SDR_fam"/>
</dbReference>
<sequence>MGYTEHTTANEVIAGVDLSGKVALVTGSSGGIGLETAREFAGVGATVVLANRDAAKSAAAADEIRSSVPGAQVETIALDLASLASVREFAATVGAAHPKIHLLVNNAGVMATPHGRTADDHELQFGTNHLGHFLLTNLLMPNLLAGAPARIVNLSSSAHDIAGIDFDDPDYRTRTYNAWVAYGQSKTANILFTVELERRYAASGVHAFAVHPGVVDTDLFRYLGEADAARVSKSIAKGGILHKSPQQGAATSVYCATDAAVLQHGGAYCEDSRVSTAAEYATDPDIAVRLWALSEELVGQQFPA</sequence>
<dbReference type="PANTHER" id="PTHR43157">
    <property type="entry name" value="PHOSPHATIDYLINOSITOL-GLYCAN BIOSYNTHESIS CLASS F PROTEIN-RELATED"/>
    <property type="match status" value="1"/>
</dbReference>
<gene>
    <name evidence="3" type="ORF">UFOPK2656_02943</name>
    <name evidence="4" type="ORF">UFOPK3651_03454</name>
    <name evidence="2" type="ORF">UFOPK4189_02666</name>
</gene>
<organism evidence="2">
    <name type="scientific">freshwater metagenome</name>
    <dbReference type="NCBI Taxonomy" id="449393"/>
    <lineage>
        <taxon>unclassified sequences</taxon>
        <taxon>metagenomes</taxon>
        <taxon>ecological metagenomes</taxon>
    </lineage>
</organism>
<dbReference type="EMBL" id="CAFBMT010000045">
    <property type="protein sequence ID" value="CAB4960125.1"/>
    <property type="molecule type" value="Genomic_DNA"/>
</dbReference>
<keyword evidence="1" id="KW-0560">Oxidoreductase</keyword>
<dbReference type="Gene3D" id="3.40.50.720">
    <property type="entry name" value="NAD(P)-binding Rossmann-like Domain"/>
    <property type="match status" value="1"/>
</dbReference>
<dbReference type="EMBL" id="CAESGF010000020">
    <property type="protein sequence ID" value="CAB4364909.1"/>
    <property type="molecule type" value="Genomic_DNA"/>
</dbReference>
<evidence type="ECO:0000313" key="2">
    <source>
        <dbReference type="EMBL" id="CAB4364909.1"/>
    </source>
</evidence>
<protein>
    <submittedName>
        <fullName evidence="2">Unannotated protein</fullName>
    </submittedName>
</protein>
<accession>A0A6J6A8R6</accession>
<dbReference type="PANTHER" id="PTHR43157:SF31">
    <property type="entry name" value="PHOSPHATIDYLINOSITOL-GLYCAN BIOSYNTHESIS CLASS F PROTEIN"/>
    <property type="match status" value="1"/>
</dbReference>
<dbReference type="Pfam" id="PF00106">
    <property type="entry name" value="adh_short"/>
    <property type="match status" value="1"/>
</dbReference>
<dbReference type="EMBL" id="CAEZYF010000026">
    <property type="protein sequence ID" value="CAB4741584.1"/>
    <property type="molecule type" value="Genomic_DNA"/>
</dbReference>
<dbReference type="GO" id="GO:0016491">
    <property type="term" value="F:oxidoreductase activity"/>
    <property type="evidence" value="ECO:0007669"/>
    <property type="project" value="UniProtKB-KW"/>
</dbReference>